<dbReference type="RefSeq" id="WP_236863882.1">
    <property type="nucleotide sequence ID" value="NZ_BAABAZ010000004.1"/>
</dbReference>
<keyword evidence="1" id="KW-0805">Transcription regulation</keyword>
<dbReference type="PROSITE" id="PS51077">
    <property type="entry name" value="HTH_ICLR"/>
    <property type="match status" value="1"/>
</dbReference>
<gene>
    <name evidence="6" type="ORF">GCM10022261_13280</name>
</gene>
<comment type="caution">
    <text evidence="6">The sequence shown here is derived from an EMBL/GenBank/DDBJ whole genome shotgun (WGS) entry which is preliminary data.</text>
</comment>
<evidence type="ECO:0000313" key="6">
    <source>
        <dbReference type="EMBL" id="GAA4283797.1"/>
    </source>
</evidence>
<name>A0ABP8EIP3_9MICO</name>
<dbReference type="Pfam" id="PF09339">
    <property type="entry name" value="HTH_IclR"/>
    <property type="match status" value="1"/>
</dbReference>
<dbReference type="Proteomes" id="UP001501586">
    <property type="component" value="Unassembled WGS sequence"/>
</dbReference>
<evidence type="ECO:0000259" key="5">
    <source>
        <dbReference type="PROSITE" id="PS51078"/>
    </source>
</evidence>
<dbReference type="PANTHER" id="PTHR30136">
    <property type="entry name" value="HELIX-TURN-HELIX TRANSCRIPTIONAL REGULATOR, ICLR FAMILY"/>
    <property type="match status" value="1"/>
</dbReference>
<dbReference type="PROSITE" id="PS51078">
    <property type="entry name" value="ICLR_ED"/>
    <property type="match status" value="1"/>
</dbReference>
<sequence length="300" mass="32364">MARPSPQTERLVEIIEMLSEVGGSGRSLAEISTHLGVNKATIYPMLRELLNVGWLVRDPRTKLFRLGPRLVEVGRAAEESFELVDIVRPHALSLAQVLDATCMLVSEGPQGIVVVDVATGSARARQRGSNGSAIGLKAGDTISFKPPFASVVAAWGAEDLRQNWLSHAPPEDRHELEECLAIIRERGFAVEEFRPSPAPLGEIVHAAIGTAHGSQRARMLQQGISPAGQIQLLGELDNEVEYHPVSINAPIFDADERVAHILLVTDLELPVTGARVAEVGLEVVNTAQRIAADANRGRSD</sequence>
<evidence type="ECO:0008006" key="8">
    <source>
        <dbReference type="Google" id="ProtNLM"/>
    </source>
</evidence>
<dbReference type="InterPro" id="IPR036388">
    <property type="entry name" value="WH-like_DNA-bd_sf"/>
</dbReference>
<dbReference type="InterPro" id="IPR014757">
    <property type="entry name" value="Tscrpt_reg_IclR_C"/>
</dbReference>
<feature type="domain" description="HTH iclR-type" evidence="4">
    <location>
        <begin position="5"/>
        <end position="68"/>
    </location>
</feature>
<dbReference type="SUPFAM" id="SSF55781">
    <property type="entry name" value="GAF domain-like"/>
    <property type="match status" value="1"/>
</dbReference>
<feature type="domain" description="IclR-ED" evidence="5">
    <location>
        <begin position="69"/>
        <end position="296"/>
    </location>
</feature>
<dbReference type="InterPro" id="IPR029016">
    <property type="entry name" value="GAF-like_dom_sf"/>
</dbReference>
<organism evidence="6 7">
    <name type="scientific">Brevibacterium daeguense</name>
    <dbReference type="NCBI Taxonomy" id="909936"/>
    <lineage>
        <taxon>Bacteria</taxon>
        <taxon>Bacillati</taxon>
        <taxon>Actinomycetota</taxon>
        <taxon>Actinomycetes</taxon>
        <taxon>Micrococcales</taxon>
        <taxon>Brevibacteriaceae</taxon>
        <taxon>Brevibacterium</taxon>
    </lineage>
</organism>
<protein>
    <recommendedName>
        <fullName evidence="8">IclR family transcriptional regulator</fullName>
    </recommendedName>
</protein>
<dbReference type="Gene3D" id="1.10.10.10">
    <property type="entry name" value="Winged helix-like DNA-binding domain superfamily/Winged helix DNA-binding domain"/>
    <property type="match status" value="1"/>
</dbReference>
<evidence type="ECO:0000259" key="4">
    <source>
        <dbReference type="PROSITE" id="PS51077"/>
    </source>
</evidence>
<dbReference type="InterPro" id="IPR005471">
    <property type="entry name" value="Tscrpt_reg_IclR_N"/>
</dbReference>
<dbReference type="InterPro" id="IPR050707">
    <property type="entry name" value="HTH_MetabolicPath_Reg"/>
</dbReference>
<evidence type="ECO:0000256" key="2">
    <source>
        <dbReference type="ARBA" id="ARBA00023125"/>
    </source>
</evidence>
<keyword evidence="2" id="KW-0238">DNA-binding</keyword>
<accession>A0ABP8EIP3</accession>
<keyword evidence="7" id="KW-1185">Reference proteome</keyword>
<dbReference type="SMART" id="SM00346">
    <property type="entry name" value="HTH_ICLR"/>
    <property type="match status" value="1"/>
</dbReference>
<dbReference type="Gene3D" id="3.30.450.40">
    <property type="match status" value="1"/>
</dbReference>
<dbReference type="InterPro" id="IPR036390">
    <property type="entry name" value="WH_DNA-bd_sf"/>
</dbReference>
<dbReference type="SUPFAM" id="SSF46785">
    <property type="entry name" value="Winged helix' DNA-binding domain"/>
    <property type="match status" value="1"/>
</dbReference>
<evidence type="ECO:0000256" key="1">
    <source>
        <dbReference type="ARBA" id="ARBA00023015"/>
    </source>
</evidence>
<proteinExistence type="predicted"/>
<reference evidence="7" key="1">
    <citation type="journal article" date="2019" name="Int. J. Syst. Evol. Microbiol.">
        <title>The Global Catalogue of Microorganisms (GCM) 10K type strain sequencing project: providing services to taxonomists for standard genome sequencing and annotation.</title>
        <authorList>
            <consortium name="The Broad Institute Genomics Platform"/>
            <consortium name="The Broad Institute Genome Sequencing Center for Infectious Disease"/>
            <person name="Wu L."/>
            <person name="Ma J."/>
        </authorList>
    </citation>
    <scope>NUCLEOTIDE SEQUENCE [LARGE SCALE GENOMIC DNA]</scope>
    <source>
        <strain evidence="7">JCM 17458</strain>
    </source>
</reference>
<evidence type="ECO:0000256" key="3">
    <source>
        <dbReference type="ARBA" id="ARBA00023163"/>
    </source>
</evidence>
<dbReference type="EMBL" id="BAABAZ010000004">
    <property type="protein sequence ID" value="GAA4283797.1"/>
    <property type="molecule type" value="Genomic_DNA"/>
</dbReference>
<keyword evidence="3" id="KW-0804">Transcription</keyword>
<evidence type="ECO:0000313" key="7">
    <source>
        <dbReference type="Proteomes" id="UP001501586"/>
    </source>
</evidence>
<dbReference type="PANTHER" id="PTHR30136:SF35">
    <property type="entry name" value="HTH-TYPE TRANSCRIPTIONAL REGULATOR RV1719"/>
    <property type="match status" value="1"/>
</dbReference>